<dbReference type="PRINTS" id="PR00412">
    <property type="entry name" value="EPOXHYDRLASE"/>
</dbReference>
<evidence type="ECO:0000313" key="2">
    <source>
        <dbReference type="EMBL" id="WXB75840.1"/>
    </source>
</evidence>
<keyword evidence="2" id="KW-0378">Hydrolase</keyword>
<dbReference type="PANTHER" id="PTHR43798:SF33">
    <property type="entry name" value="HYDROLASE, PUTATIVE (AFU_ORTHOLOGUE AFUA_2G14860)-RELATED"/>
    <property type="match status" value="1"/>
</dbReference>
<dbReference type="PRINTS" id="PR00111">
    <property type="entry name" value="ABHYDROLASE"/>
</dbReference>
<evidence type="ECO:0000313" key="3">
    <source>
        <dbReference type="Proteomes" id="UP001382727"/>
    </source>
</evidence>
<dbReference type="RefSeq" id="WP_338748611.1">
    <property type="nucleotide sequence ID" value="NZ_CP144913.1"/>
</dbReference>
<dbReference type="InterPro" id="IPR050266">
    <property type="entry name" value="AB_hydrolase_sf"/>
</dbReference>
<organism evidence="2 3">
    <name type="scientific">Janibacter alittae</name>
    <dbReference type="NCBI Taxonomy" id="3115209"/>
    <lineage>
        <taxon>Bacteria</taxon>
        <taxon>Bacillati</taxon>
        <taxon>Actinomycetota</taxon>
        <taxon>Actinomycetes</taxon>
        <taxon>Micrococcales</taxon>
        <taxon>Intrasporangiaceae</taxon>
        <taxon>Janibacter</taxon>
    </lineage>
</organism>
<protein>
    <submittedName>
        <fullName evidence="2">Alpha/beta fold hydrolase</fullName>
    </submittedName>
</protein>
<gene>
    <name evidence="2" type="ORF">V1351_12905</name>
</gene>
<dbReference type="PANTHER" id="PTHR43798">
    <property type="entry name" value="MONOACYLGLYCEROL LIPASE"/>
    <property type="match status" value="1"/>
</dbReference>
<name>A0ABZ2MFL9_9MICO</name>
<evidence type="ECO:0000259" key="1">
    <source>
        <dbReference type="Pfam" id="PF00561"/>
    </source>
</evidence>
<dbReference type="EMBL" id="CP144913">
    <property type="protein sequence ID" value="WXB75840.1"/>
    <property type="molecule type" value="Genomic_DNA"/>
</dbReference>
<dbReference type="InterPro" id="IPR000073">
    <property type="entry name" value="AB_hydrolase_1"/>
</dbReference>
<dbReference type="Gene3D" id="3.40.50.1820">
    <property type="entry name" value="alpha/beta hydrolase"/>
    <property type="match status" value="1"/>
</dbReference>
<dbReference type="Proteomes" id="UP001382727">
    <property type="component" value="Chromosome"/>
</dbReference>
<keyword evidence="3" id="KW-1185">Reference proteome</keyword>
<reference evidence="2 3" key="1">
    <citation type="submission" date="2024-02" db="EMBL/GenBank/DDBJ databases">
        <title>Janibacter sp. nov., isolated from gut of marine sandworm.</title>
        <authorList>
            <person name="Kim B."/>
            <person name="Jun M.O."/>
            <person name="Shin N.-R."/>
        </authorList>
    </citation>
    <scope>NUCLEOTIDE SEQUENCE [LARGE SCALE GENOMIC DNA]</scope>
    <source>
        <strain evidence="2 3">A1S7</strain>
    </source>
</reference>
<dbReference type="InterPro" id="IPR000639">
    <property type="entry name" value="Epox_hydrolase-like"/>
</dbReference>
<sequence>MFDGFTEEMVDAGDLSLFTRHAGSGPAVLLLHGHPRTSSTWHWVAPLLVEQGLAVVCADLPGYGRSDKPEPTADHAPHSKRAGARSLITAMDELGHETFAVVGHDRGSYHALRMALDYPERVTRAALLDCLPISEHLDRADARFATAWWHWFFFAQPDVPERVINADPEAWYHGDREVMGAENFAEWRAAIHDPTVVRAMLEDYRAGLSVDADHERADRAAGRRLQQPLLVLWSMRDDLEDLYGDPLIIWQDWADKVSGRGIDSGHHMAEHAPRELTRELTPFLIEESR</sequence>
<dbReference type="Pfam" id="PF00561">
    <property type="entry name" value="Abhydrolase_1"/>
    <property type="match status" value="1"/>
</dbReference>
<feature type="domain" description="AB hydrolase-1" evidence="1">
    <location>
        <begin position="26"/>
        <end position="242"/>
    </location>
</feature>
<proteinExistence type="predicted"/>
<dbReference type="SUPFAM" id="SSF53474">
    <property type="entry name" value="alpha/beta-Hydrolases"/>
    <property type="match status" value="1"/>
</dbReference>
<dbReference type="GO" id="GO:0016787">
    <property type="term" value="F:hydrolase activity"/>
    <property type="evidence" value="ECO:0007669"/>
    <property type="project" value="UniProtKB-KW"/>
</dbReference>
<dbReference type="InterPro" id="IPR029058">
    <property type="entry name" value="AB_hydrolase_fold"/>
</dbReference>
<accession>A0ABZ2MFL9</accession>